<accession>A0A7C2V497</accession>
<dbReference type="AlphaFoldDB" id="A0A7C2V497"/>
<reference evidence="11" key="1">
    <citation type="journal article" date="2020" name="mSystems">
        <title>Genome- and Community-Level Interaction Insights into Carbon Utilization and Element Cycling Functions of Hydrothermarchaeota in Hydrothermal Sediment.</title>
        <authorList>
            <person name="Zhou Z."/>
            <person name="Liu Y."/>
            <person name="Xu W."/>
            <person name="Pan J."/>
            <person name="Luo Z.H."/>
            <person name="Li M."/>
        </authorList>
    </citation>
    <scope>NUCLEOTIDE SEQUENCE [LARGE SCALE GENOMIC DNA]</scope>
    <source>
        <strain evidence="11">SpSt-132</strain>
    </source>
</reference>
<keyword evidence="6" id="KW-0630">Potassium</keyword>
<evidence type="ECO:0000256" key="6">
    <source>
        <dbReference type="ARBA" id="ARBA00022958"/>
    </source>
</evidence>
<gene>
    <name evidence="11" type="ORF">ENO47_01220</name>
</gene>
<dbReference type="GO" id="GO:0005886">
    <property type="term" value="C:plasma membrane"/>
    <property type="evidence" value="ECO:0007669"/>
    <property type="project" value="UniProtKB-SubCell"/>
</dbReference>
<evidence type="ECO:0000313" key="11">
    <source>
        <dbReference type="EMBL" id="HEW45282.1"/>
    </source>
</evidence>
<keyword evidence="8" id="KW-0406">Ion transport</keyword>
<comment type="caution">
    <text evidence="11">The sequence shown here is derived from an EMBL/GenBank/DDBJ whole genome shotgun (WGS) entry which is preliminary data.</text>
</comment>
<dbReference type="NCBIfam" id="TIGR00933">
    <property type="entry name" value="2a38"/>
    <property type="match status" value="1"/>
</dbReference>
<keyword evidence="4" id="KW-0633">Potassium transport</keyword>
<feature type="transmembrane region" description="Helical" evidence="10">
    <location>
        <begin position="12"/>
        <end position="30"/>
    </location>
</feature>
<dbReference type="GO" id="GO:0015379">
    <property type="term" value="F:potassium:chloride symporter activity"/>
    <property type="evidence" value="ECO:0007669"/>
    <property type="project" value="InterPro"/>
</dbReference>
<sequence>MKGFEWTPHRILLTSYLVVILIGSVLIYLSTTRPISYLDALFTATSATTVTGLAVLDTEKDLNFFGKVVVLALIQIGGLGYMTLTTYFFISLRKRLGLRDRLMLAESFNYPGMHGLVRFIKRIIPIVFFIEFLGMLALFPPFLFKLRDPANAFFASLFHSVSAFNNAGFSTFSDNLMGFRGNVWVNLVISLLIILGGLGFYVIYELILYKRGEIRRISTHTKLVFLSSLFLILVGFLFLLFDLWRFKDMSLGEKVLASFFHSVSARTAGFNTIDIAKLSEASQFLIINLMFVGASPGGTGGGIKTITAVVVFLAVLSYIKGRQDVVVFGRRLIEVQVHRAMVILSLAFAYNTIVAMLLAEIENIKLLPALFETVSAFATVGLSLGNPKGLSLSADFSPLGKGLIILSMLIGRVGLLGFMLALVGKEKPTHVKLPEARLLI</sequence>
<evidence type="ECO:0000256" key="10">
    <source>
        <dbReference type="SAM" id="Phobius"/>
    </source>
</evidence>
<dbReference type="Pfam" id="PF02386">
    <property type="entry name" value="TrkH"/>
    <property type="match status" value="1"/>
</dbReference>
<dbReference type="InterPro" id="IPR004772">
    <property type="entry name" value="TrkH"/>
</dbReference>
<dbReference type="EMBL" id="DSFP01000021">
    <property type="protein sequence ID" value="HEW45282.1"/>
    <property type="molecule type" value="Genomic_DNA"/>
</dbReference>
<feature type="transmembrane region" description="Helical" evidence="10">
    <location>
        <begin position="223"/>
        <end position="241"/>
    </location>
</feature>
<evidence type="ECO:0000256" key="3">
    <source>
        <dbReference type="ARBA" id="ARBA00022475"/>
    </source>
</evidence>
<comment type="subcellular location">
    <subcellularLocation>
        <location evidence="1">Cell membrane</location>
        <topology evidence="1">Multi-pass membrane protein</topology>
    </subcellularLocation>
</comment>
<keyword evidence="3" id="KW-1003">Cell membrane</keyword>
<feature type="transmembrane region" description="Helical" evidence="10">
    <location>
        <begin position="340"/>
        <end position="359"/>
    </location>
</feature>
<evidence type="ECO:0000256" key="1">
    <source>
        <dbReference type="ARBA" id="ARBA00004651"/>
    </source>
</evidence>
<feature type="transmembrane region" description="Helical" evidence="10">
    <location>
        <begin position="123"/>
        <end position="144"/>
    </location>
</feature>
<dbReference type="PANTHER" id="PTHR32024">
    <property type="entry name" value="TRK SYSTEM POTASSIUM UPTAKE PROTEIN TRKG-RELATED"/>
    <property type="match status" value="1"/>
</dbReference>
<dbReference type="PANTHER" id="PTHR32024:SF1">
    <property type="entry name" value="KTR SYSTEM POTASSIUM UPTAKE PROTEIN B"/>
    <property type="match status" value="1"/>
</dbReference>
<protein>
    <submittedName>
        <fullName evidence="11">Potassium transporter</fullName>
    </submittedName>
</protein>
<evidence type="ECO:0000256" key="9">
    <source>
        <dbReference type="ARBA" id="ARBA00023136"/>
    </source>
</evidence>
<evidence type="ECO:0000256" key="8">
    <source>
        <dbReference type="ARBA" id="ARBA00023065"/>
    </source>
</evidence>
<proteinExistence type="predicted"/>
<keyword evidence="2" id="KW-0813">Transport</keyword>
<organism evidence="11">
    <name type="scientific">Hydrogenobacter sp</name>
    <dbReference type="NCBI Taxonomy" id="2152829"/>
    <lineage>
        <taxon>Bacteria</taxon>
        <taxon>Pseudomonadati</taxon>
        <taxon>Aquificota</taxon>
        <taxon>Aquificia</taxon>
        <taxon>Aquificales</taxon>
        <taxon>Aquificaceae</taxon>
        <taxon>Hydrogenobacter</taxon>
    </lineage>
</organism>
<evidence type="ECO:0000256" key="7">
    <source>
        <dbReference type="ARBA" id="ARBA00022989"/>
    </source>
</evidence>
<feature type="transmembrane region" description="Helical" evidence="10">
    <location>
        <begin position="301"/>
        <end position="319"/>
    </location>
</feature>
<feature type="transmembrane region" description="Helical" evidence="10">
    <location>
        <begin position="402"/>
        <end position="423"/>
    </location>
</feature>
<dbReference type="InterPro" id="IPR003445">
    <property type="entry name" value="Cat_transpt"/>
</dbReference>
<name>A0A7C2V497_9AQUI</name>
<keyword evidence="5 10" id="KW-0812">Transmembrane</keyword>
<feature type="transmembrane region" description="Helical" evidence="10">
    <location>
        <begin position="37"/>
        <end position="56"/>
    </location>
</feature>
<evidence type="ECO:0000256" key="4">
    <source>
        <dbReference type="ARBA" id="ARBA00022538"/>
    </source>
</evidence>
<keyword evidence="9 10" id="KW-0472">Membrane</keyword>
<keyword evidence="7 10" id="KW-1133">Transmembrane helix</keyword>
<feature type="transmembrane region" description="Helical" evidence="10">
    <location>
        <begin position="68"/>
        <end position="90"/>
    </location>
</feature>
<evidence type="ECO:0000256" key="5">
    <source>
        <dbReference type="ARBA" id="ARBA00022692"/>
    </source>
</evidence>
<feature type="transmembrane region" description="Helical" evidence="10">
    <location>
        <begin position="183"/>
        <end position="203"/>
    </location>
</feature>
<evidence type="ECO:0000256" key="2">
    <source>
        <dbReference type="ARBA" id="ARBA00022448"/>
    </source>
</evidence>